<evidence type="ECO:0000313" key="9">
    <source>
        <dbReference type="EMBL" id="MCX7571647.1"/>
    </source>
</evidence>
<dbReference type="EMBL" id="JAPMLT010000012">
    <property type="protein sequence ID" value="MCX7571647.1"/>
    <property type="molecule type" value="Genomic_DNA"/>
</dbReference>
<feature type="transmembrane region" description="Helical" evidence="7">
    <location>
        <begin position="226"/>
        <end position="244"/>
    </location>
</feature>
<dbReference type="InterPro" id="IPR035906">
    <property type="entry name" value="MetI-like_sf"/>
</dbReference>
<evidence type="ECO:0000256" key="4">
    <source>
        <dbReference type="ARBA" id="ARBA00022692"/>
    </source>
</evidence>
<keyword evidence="5 7" id="KW-1133">Transmembrane helix</keyword>
<keyword evidence="10" id="KW-1185">Reference proteome</keyword>
<evidence type="ECO:0000256" key="5">
    <source>
        <dbReference type="ARBA" id="ARBA00022989"/>
    </source>
</evidence>
<keyword evidence="2 7" id="KW-0813">Transport</keyword>
<keyword evidence="6 7" id="KW-0472">Membrane</keyword>
<reference evidence="9 10" key="1">
    <citation type="submission" date="2022-11" db="EMBL/GenBank/DDBJ databases">
        <title>Study of microbial diversity in lake waters.</title>
        <authorList>
            <person name="Zhang J."/>
        </authorList>
    </citation>
    <scope>NUCLEOTIDE SEQUENCE [LARGE SCALE GENOMIC DNA]</scope>
    <source>
        <strain evidence="9 10">DT12</strain>
    </source>
</reference>
<dbReference type="Pfam" id="PF00528">
    <property type="entry name" value="BPD_transp_1"/>
    <property type="match status" value="1"/>
</dbReference>
<gene>
    <name evidence="9" type="ORF">OS242_17025</name>
</gene>
<dbReference type="Gene3D" id="1.10.3720.10">
    <property type="entry name" value="MetI-like"/>
    <property type="match status" value="1"/>
</dbReference>
<feature type="transmembrane region" description="Helical" evidence="7">
    <location>
        <begin position="170"/>
        <end position="196"/>
    </location>
</feature>
<name>A0ABT3X6N8_9BACL</name>
<protein>
    <submittedName>
        <fullName evidence="9">ABC transporter permease</fullName>
    </submittedName>
</protein>
<organism evidence="9 10">
    <name type="scientific">Tumebacillus lacus</name>
    <dbReference type="NCBI Taxonomy" id="2995335"/>
    <lineage>
        <taxon>Bacteria</taxon>
        <taxon>Bacillati</taxon>
        <taxon>Bacillota</taxon>
        <taxon>Bacilli</taxon>
        <taxon>Bacillales</taxon>
        <taxon>Alicyclobacillaceae</taxon>
        <taxon>Tumebacillus</taxon>
    </lineage>
</organism>
<evidence type="ECO:0000256" key="3">
    <source>
        <dbReference type="ARBA" id="ARBA00022475"/>
    </source>
</evidence>
<comment type="subcellular location">
    <subcellularLocation>
        <location evidence="1 7">Cell membrane</location>
        <topology evidence="1 7">Multi-pass membrane protein</topology>
    </subcellularLocation>
</comment>
<comment type="caution">
    <text evidence="9">The sequence shown here is derived from an EMBL/GenBank/DDBJ whole genome shotgun (WGS) entry which is preliminary data.</text>
</comment>
<dbReference type="PROSITE" id="PS50928">
    <property type="entry name" value="ABC_TM1"/>
    <property type="match status" value="1"/>
</dbReference>
<evidence type="ECO:0000256" key="6">
    <source>
        <dbReference type="ARBA" id="ARBA00023136"/>
    </source>
</evidence>
<dbReference type="InterPro" id="IPR000515">
    <property type="entry name" value="MetI-like"/>
</dbReference>
<evidence type="ECO:0000313" key="10">
    <source>
        <dbReference type="Proteomes" id="UP001208017"/>
    </source>
</evidence>
<dbReference type="Proteomes" id="UP001208017">
    <property type="component" value="Unassembled WGS sequence"/>
</dbReference>
<accession>A0ABT3X6N8</accession>
<feature type="transmembrane region" description="Helical" evidence="7">
    <location>
        <begin position="130"/>
        <end position="149"/>
    </location>
</feature>
<feature type="transmembrane region" description="Helical" evidence="7">
    <location>
        <begin position="64"/>
        <end position="90"/>
    </location>
</feature>
<evidence type="ECO:0000259" key="8">
    <source>
        <dbReference type="PROSITE" id="PS50928"/>
    </source>
</evidence>
<feature type="domain" description="ABC transmembrane type-1" evidence="8">
    <location>
        <begin position="64"/>
        <end position="244"/>
    </location>
</feature>
<dbReference type="CDD" id="cd06261">
    <property type="entry name" value="TM_PBP2"/>
    <property type="match status" value="1"/>
</dbReference>
<dbReference type="RefSeq" id="WP_267152897.1">
    <property type="nucleotide sequence ID" value="NZ_JAPMLT010000012.1"/>
</dbReference>
<evidence type="ECO:0000256" key="7">
    <source>
        <dbReference type="RuleBase" id="RU363032"/>
    </source>
</evidence>
<evidence type="ECO:0000256" key="2">
    <source>
        <dbReference type="ARBA" id="ARBA00022448"/>
    </source>
</evidence>
<proteinExistence type="inferred from homology"/>
<keyword evidence="4 7" id="KW-0812">Transmembrane</keyword>
<feature type="transmembrane region" description="Helical" evidence="7">
    <location>
        <begin position="12"/>
        <end position="30"/>
    </location>
</feature>
<sequence length="258" mass="28565">MGTSERLNMPLVWGLRILCSVLFFGAWEYAVRLGWLDPFFFSSPVEIYTQIIAWLSGQEIYYDIYITIGETLLGFAIGVLIGMVTGFVFARTPMLAAVFDPLFVVLNAMPKLALGPLFIIWFGIGISSKVAMAVVIVLFLVFFNTYQGVREVSQDLINNARILGASRWSVLRHVLFPSALGWIFSSLRTSIGYALIGAVVGEYMVAQHGVGHLIASAQANFDTTGVFSGLIILMLLVWVIDVVIQRVEEKLTAWRGQA</sequence>
<comment type="similarity">
    <text evidence="7">Belongs to the binding-protein-dependent transport system permease family.</text>
</comment>
<keyword evidence="3" id="KW-1003">Cell membrane</keyword>
<dbReference type="SUPFAM" id="SSF161098">
    <property type="entry name" value="MetI-like"/>
    <property type="match status" value="1"/>
</dbReference>
<evidence type="ECO:0000256" key="1">
    <source>
        <dbReference type="ARBA" id="ARBA00004651"/>
    </source>
</evidence>
<dbReference type="PANTHER" id="PTHR30151:SF20">
    <property type="entry name" value="ABC TRANSPORTER PERMEASE PROTEIN HI_0355-RELATED"/>
    <property type="match status" value="1"/>
</dbReference>
<dbReference type="PANTHER" id="PTHR30151">
    <property type="entry name" value="ALKANE SULFONATE ABC TRANSPORTER-RELATED, MEMBRANE SUBUNIT"/>
    <property type="match status" value="1"/>
</dbReference>